<dbReference type="InterPro" id="IPR047951">
    <property type="entry name" value="Transpos_ISL3"/>
</dbReference>
<evidence type="ECO:0000313" key="2">
    <source>
        <dbReference type="EMBL" id="SHH52532.1"/>
    </source>
</evidence>
<dbReference type="PANTHER" id="PTHR33498:SF1">
    <property type="entry name" value="TRANSPOSASE FOR INSERTION SEQUENCE ELEMENT IS1557"/>
    <property type="match status" value="1"/>
</dbReference>
<feature type="non-terminal residue" evidence="2">
    <location>
        <position position="1"/>
    </location>
</feature>
<sequence>ENFYLFLNAENKNIARKELEKWIERAKQSKISEFKACIKALENWKEEILHYFESRFTNGRTEGFNNKIKVIKRVSYGYRNFETFKKRILWCCS</sequence>
<reference evidence="2 3" key="1">
    <citation type="submission" date="2016-11" db="EMBL/GenBank/DDBJ databases">
        <authorList>
            <person name="Jaros S."/>
            <person name="Januszkiewicz K."/>
            <person name="Wedrychowicz H."/>
        </authorList>
    </citation>
    <scope>NUCLEOTIDE SEQUENCE [LARGE SCALE GENOMIC DNA]</scope>
    <source>
        <strain evidence="2 3">DSM 21120</strain>
    </source>
</reference>
<gene>
    <name evidence="2" type="ORF">SAMN02745245_01515</name>
</gene>
<evidence type="ECO:0000313" key="3">
    <source>
        <dbReference type="Proteomes" id="UP000184032"/>
    </source>
</evidence>
<accession>A0A1M5TP54</accession>
<dbReference type="AlphaFoldDB" id="A0A1M5TP54"/>
<name>A0A1M5TP54_9FIRM</name>
<dbReference type="Proteomes" id="UP000184032">
    <property type="component" value="Unassembled WGS sequence"/>
</dbReference>
<dbReference type="RefSeq" id="WP_143270626.1">
    <property type="nucleotide sequence ID" value="NZ_FQXI01000012.1"/>
</dbReference>
<feature type="domain" description="Transposase IS204/IS1001/IS1096/IS1165 DDE" evidence="1">
    <location>
        <begin position="1"/>
        <end position="88"/>
    </location>
</feature>
<dbReference type="PANTHER" id="PTHR33498">
    <property type="entry name" value="TRANSPOSASE FOR INSERTION SEQUENCE ELEMENT IS1557"/>
    <property type="match status" value="1"/>
</dbReference>
<protein>
    <submittedName>
        <fullName evidence="2">Transposase</fullName>
    </submittedName>
</protein>
<proteinExistence type="predicted"/>
<dbReference type="Pfam" id="PF01610">
    <property type="entry name" value="DDE_Tnp_ISL3"/>
    <property type="match status" value="1"/>
</dbReference>
<organism evidence="2 3">
    <name type="scientific">Anaerosphaera aminiphila DSM 21120</name>
    <dbReference type="NCBI Taxonomy" id="1120995"/>
    <lineage>
        <taxon>Bacteria</taxon>
        <taxon>Bacillati</taxon>
        <taxon>Bacillota</taxon>
        <taxon>Tissierellia</taxon>
        <taxon>Tissierellales</taxon>
        <taxon>Peptoniphilaceae</taxon>
        <taxon>Anaerosphaera</taxon>
    </lineage>
</organism>
<dbReference type="EMBL" id="FQXI01000012">
    <property type="protein sequence ID" value="SHH52532.1"/>
    <property type="molecule type" value="Genomic_DNA"/>
</dbReference>
<keyword evidence="3" id="KW-1185">Reference proteome</keyword>
<evidence type="ECO:0000259" key="1">
    <source>
        <dbReference type="Pfam" id="PF01610"/>
    </source>
</evidence>
<dbReference type="InterPro" id="IPR002560">
    <property type="entry name" value="Transposase_DDE"/>
</dbReference>